<evidence type="ECO:0000256" key="2">
    <source>
        <dbReference type="ARBA" id="ARBA00012438"/>
    </source>
</evidence>
<comment type="catalytic activity">
    <reaction evidence="1">
        <text>ATP + protein L-histidine = ADP + protein N-phospho-L-histidine.</text>
        <dbReference type="EC" id="2.7.13.3"/>
    </reaction>
</comment>
<feature type="transmembrane region" description="Helical" evidence="9">
    <location>
        <begin position="39"/>
        <end position="59"/>
    </location>
</feature>
<dbReference type="EMBL" id="CP073767">
    <property type="protein sequence ID" value="UWZ55865.1"/>
    <property type="molecule type" value="Genomic_DNA"/>
</dbReference>
<evidence type="ECO:0000256" key="6">
    <source>
        <dbReference type="ARBA" id="ARBA00022777"/>
    </source>
</evidence>
<dbReference type="SUPFAM" id="SSF55874">
    <property type="entry name" value="ATPase domain of HSP90 chaperone/DNA topoisomerase II/histidine kinase"/>
    <property type="match status" value="1"/>
</dbReference>
<sequence length="679" mass="70516">MRTRRRAVVTGYTLLALVGLTAVVSLLDHGAAGRGVGVGFWLQSVLAGLAFAFVGALLVALRPGNLLGPVLLTGGGALVLEFSAREYAFRGLVLFPGSLPGAAAAGWCGLLLDPVFFPLTIALTLLLFPDGRLPSRRWRPVVAVGLLATAAQVVLHAVADGPLRDETYHYDIPWRGPVGAGWSAAAQERLTQAGLLILLASVVRLLLRYRTLRAEDRQPVKPLALVGSAAVVSLALQFAPPLAQTGRALLVAVVCAGLPAALAVGALRHRVWEFDRVLVGTFVYTALTVLITATYVGVVVAAGHLAGRGGDRPALLPSVLATALVAVGVSPVKSALERAARRLVYGVRATPYQALAALPRQLAEAPVVDEVLPRTARALADGLGVTAARVRAFVPGAAPLVSWSSPPAGPGDEDGLLVVAVRHLGEEVGDVAVRPPVDRSLSGADRRLLADLAAQAGPALRGVALAAELRARLEQLTESRTRLATAQVEERRRLERDIHDGAQQQLVALAVHLQQAEELAGTEAARAAVAACREELGRCIDELRELARGIYPPVLAARGLTAALRGRARSGAGNLRVAVRSTVDGRRFSPAVELAAYFTALEALQNAAKHAPGSTVTVSLDERDGRLALCVADDGPGFTAPAGGGTGLLGMADRIGAAGGAFAVDSTPRGTTVTALLPY</sequence>
<protein>
    <recommendedName>
        <fullName evidence="2">histidine kinase</fullName>
        <ecNumber evidence="2">2.7.13.3</ecNumber>
    </recommendedName>
</protein>
<evidence type="ECO:0000256" key="8">
    <source>
        <dbReference type="ARBA" id="ARBA00023012"/>
    </source>
</evidence>
<dbReference type="PANTHER" id="PTHR24421:SF10">
    <property type="entry name" value="NITRATE_NITRITE SENSOR PROTEIN NARQ"/>
    <property type="match status" value="1"/>
</dbReference>
<feature type="transmembrane region" description="Helical" evidence="9">
    <location>
        <begin position="245"/>
        <end position="265"/>
    </location>
</feature>
<feature type="transmembrane region" description="Helical" evidence="9">
    <location>
        <begin position="277"/>
        <end position="302"/>
    </location>
</feature>
<dbReference type="PANTHER" id="PTHR24421">
    <property type="entry name" value="NITRATE/NITRITE SENSOR PROTEIN NARX-RELATED"/>
    <property type="match status" value="1"/>
</dbReference>
<evidence type="ECO:0000259" key="10">
    <source>
        <dbReference type="SMART" id="SM00387"/>
    </source>
</evidence>
<dbReference type="RefSeq" id="WP_033362338.1">
    <property type="nucleotide sequence ID" value="NZ_CP073767.1"/>
</dbReference>
<dbReference type="GO" id="GO:0016020">
    <property type="term" value="C:membrane"/>
    <property type="evidence" value="ECO:0007669"/>
    <property type="project" value="InterPro"/>
</dbReference>
<keyword evidence="12" id="KW-1185">Reference proteome</keyword>
<dbReference type="Pfam" id="PF02518">
    <property type="entry name" value="HATPase_c"/>
    <property type="match status" value="1"/>
</dbReference>
<keyword evidence="8" id="KW-0902">Two-component regulatory system</keyword>
<feature type="transmembrane region" description="Helical" evidence="9">
    <location>
        <begin position="104"/>
        <end position="128"/>
    </location>
</feature>
<evidence type="ECO:0000256" key="4">
    <source>
        <dbReference type="ARBA" id="ARBA00022679"/>
    </source>
</evidence>
<evidence type="ECO:0000256" key="9">
    <source>
        <dbReference type="SAM" id="Phobius"/>
    </source>
</evidence>
<dbReference type="Pfam" id="PF07730">
    <property type="entry name" value="HisKA_3"/>
    <property type="match status" value="1"/>
</dbReference>
<evidence type="ECO:0000256" key="3">
    <source>
        <dbReference type="ARBA" id="ARBA00022553"/>
    </source>
</evidence>
<dbReference type="Proteomes" id="UP001058003">
    <property type="component" value="Chromosome"/>
</dbReference>
<keyword evidence="9" id="KW-0472">Membrane</keyword>
<evidence type="ECO:0000256" key="7">
    <source>
        <dbReference type="ARBA" id="ARBA00022840"/>
    </source>
</evidence>
<keyword evidence="6 11" id="KW-0418">Kinase</keyword>
<keyword evidence="7" id="KW-0067">ATP-binding</keyword>
<organism evidence="11 12">
    <name type="scientific">Dactylosporangium aurantiacum</name>
    <dbReference type="NCBI Taxonomy" id="35754"/>
    <lineage>
        <taxon>Bacteria</taxon>
        <taxon>Bacillati</taxon>
        <taxon>Actinomycetota</taxon>
        <taxon>Actinomycetes</taxon>
        <taxon>Micromonosporales</taxon>
        <taxon>Micromonosporaceae</taxon>
        <taxon>Dactylosporangium</taxon>
    </lineage>
</organism>
<dbReference type="OrthoDB" id="227596at2"/>
<dbReference type="SMART" id="SM00387">
    <property type="entry name" value="HATPase_c"/>
    <property type="match status" value="1"/>
</dbReference>
<dbReference type="CDD" id="cd16917">
    <property type="entry name" value="HATPase_UhpB-NarQ-NarX-like"/>
    <property type="match status" value="1"/>
</dbReference>
<dbReference type="InterPro" id="IPR011712">
    <property type="entry name" value="Sig_transdc_His_kin_sub3_dim/P"/>
</dbReference>
<keyword evidence="9" id="KW-0812">Transmembrane</keyword>
<feature type="transmembrane region" description="Helical" evidence="9">
    <location>
        <begin position="314"/>
        <end position="332"/>
    </location>
</feature>
<dbReference type="InterPro" id="IPR003594">
    <property type="entry name" value="HATPase_dom"/>
</dbReference>
<dbReference type="KEGG" id="daur:Daura_06625"/>
<dbReference type="AlphaFoldDB" id="A0A9Q9IKR2"/>
<name>A0A9Q9IKR2_9ACTN</name>
<dbReference type="EC" id="2.7.13.3" evidence="2"/>
<dbReference type="Gene3D" id="3.30.565.10">
    <property type="entry name" value="Histidine kinase-like ATPase, C-terminal domain"/>
    <property type="match status" value="1"/>
</dbReference>
<keyword evidence="5" id="KW-0547">Nucleotide-binding</keyword>
<accession>A0A9Q9IKR2</accession>
<keyword evidence="4" id="KW-0808">Transferase</keyword>
<feature type="transmembrane region" description="Helical" evidence="9">
    <location>
        <begin position="190"/>
        <end position="207"/>
    </location>
</feature>
<dbReference type="InterPro" id="IPR036890">
    <property type="entry name" value="HATPase_C_sf"/>
</dbReference>
<evidence type="ECO:0000256" key="1">
    <source>
        <dbReference type="ARBA" id="ARBA00000085"/>
    </source>
</evidence>
<evidence type="ECO:0000256" key="5">
    <source>
        <dbReference type="ARBA" id="ARBA00022741"/>
    </source>
</evidence>
<dbReference type="GO" id="GO:0005524">
    <property type="term" value="F:ATP binding"/>
    <property type="evidence" value="ECO:0007669"/>
    <property type="project" value="UniProtKB-KW"/>
</dbReference>
<feature type="transmembrane region" description="Helical" evidence="9">
    <location>
        <begin position="219"/>
        <end position="239"/>
    </location>
</feature>
<keyword evidence="9" id="KW-1133">Transmembrane helix</keyword>
<proteinExistence type="predicted"/>
<dbReference type="InterPro" id="IPR050482">
    <property type="entry name" value="Sensor_HK_TwoCompSys"/>
</dbReference>
<dbReference type="Gene3D" id="1.20.5.1930">
    <property type="match status" value="1"/>
</dbReference>
<dbReference type="GO" id="GO:0000155">
    <property type="term" value="F:phosphorelay sensor kinase activity"/>
    <property type="evidence" value="ECO:0007669"/>
    <property type="project" value="InterPro"/>
</dbReference>
<dbReference type="GO" id="GO:0046983">
    <property type="term" value="F:protein dimerization activity"/>
    <property type="evidence" value="ECO:0007669"/>
    <property type="project" value="InterPro"/>
</dbReference>
<feature type="transmembrane region" description="Helical" evidence="9">
    <location>
        <begin position="7"/>
        <end position="27"/>
    </location>
</feature>
<feature type="transmembrane region" description="Helical" evidence="9">
    <location>
        <begin position="66"/>
        <end position="84"/>
    </location>
</feature>
<evidence type="ECO:0000313" key="11">
    <source>
        <dbReference type="EMBL" id="UWZ55865.1"/>
    </source>
</evidence>
<reference evidence="11" key="1">
    <citation type="submission" date="2021-04" db="EMBL/GenBank/DDBJ databases">
        <title>Dactylosporangium aurantiacum NRRL B-8018 full assembly.</title>
        <authorList>
            <person name="Hartkoorn R.C."/>
            <person name="Beaudoing E."/>
            <person name="Hot D."/>
        </authorList>
    </citation>
    <scope>NUCLEOTIDE SEQUENCE</scope>
    <source>
        <strain evidence="11">NRRL B-8018</strain>
    </source>
</reference>
<feature type="domain" description="Histidine kinase/HSP90-like ATPase" evidence="10">
    <location>
        <begin position="591"/>
        <end position="679"/>
    </location>
</feature>
<gene>
    <name evidence="11" type="ORF">Daura_06625</name>
</gene>
<feature type="transmembrane region" description="Helical" evidence="9">
    <location>
        <begin position="140"/>
        <end position="159"/>
    </location>
</feature>
<keyword evidence="3" id="KW-0597">Phosphoprotein</keyword>
<evidence type="ECO:0000313" key="12">
    <source>
        <dbReference type="Proteomes" id="UP001058003"/>
    </source>
</evidence>